<protein>
    <submittedName>
        <fullName evidence="1">Uncharacterized protein</fullName>
    </submittedName>
</protein>
<keyword evidence="2" id="KW-1185">Reference proteome</keyword>
<reference evidence="1 2" key="1">
    <citation type="journal article" date="2013" name="PLoS ONE">
        <title>Predicting the Proteins of Angomonas deanei, Strigomonas culicis and Their Respective Endosymbionts Reveals New Aspects of the Trypanosomatidae Family.</title>
        <authorList>
            <person name="Motta M.C."/>
            <person name="Martins A.C."/>
            <person name="de Souza S.S."/>
            <person name="Catta-Preta C.M."/>
            <person name="Silva R."/>
            <person name="Klein C.C."/>
            <person name="de Almeida L.G."/>
            <person name="de Lima Cunha O."/>
            <person name="Ciapina L.P."/>
            <person name="Brocchi M."/>
            <person name="Colabardini A.C."/>
            <person name="de Araujo Lima B."/>
            <person name="Machado C.R."/>
            <person name="de Almeida Soares C.M."/>
            <person name="Probst C.M."/>
            <person name="de Menezes C.B."/>
            <person name="Thompson C.E."/>
            <person name="Bartholomeu D.C."/>
            <person name="Gradia D.F."/>
            <person name="Pavoni D.P."/>
            <person name="Grisard E.C."/>
            <person name="Fantinatti-Garboggini F."/>
            <person name="Marchini F.K."/>
            <person name="Rodrigues-Luiz G.F."/>
            <person name="Wagner G."/>
            <person name="Goldman G.H."/>
            <person name="Fietto J.L."/>
            <person name="Elias M.C."/>
            <person name="Goldman M.H."/>
            <person name="Sagot M.F."/>
            <person name="Pereira M."/>
            <person name="Stoco P.H."/>
            <person name="de Mendonca-Neto R.P."/>
            <person name="Teixeira S.M."/>
            <person name="Maciel T.E."/>
            <person name="de Oliveira Mendes T.A."/>
            <person name="Urmenyi T.P."/>
            <person name="de Souza W."/>
            <person name="Schenkman S."/>
            <person name="de Vasconcelos A.T."/>
        </authorList>
    </citation>
    <scope>NUCLEOTIDE SEQUENCE [LARGE SCALE GENOMIC DNA]</scope>
</reference>
<evidence type="ECO:0000313" key="1">
    <source>
        <dbReference type="EMBL" id="EPY18223.1"/>
    </source>
</evidence>
<dbReference type="AlphaFoldDB" id="S9TP67"/>
<comment type="caution">
    <text evidence="1">The sequence shown here is derived from an EMBL/GenBank/DDBJ whole genome shotgun (WGS) entry which is preliminary data.</text>
</comment>
<proteinExistence type="predicted"/>
<gene>
    <name evidence="1" type="ORF">STCU_10113</name>
</gene>
<sequence>MSPDGGSPSAPYALMPPTPQALDGYCGGAWTSPWCGSFRVSAAPAVQSPPASTATSPDFFLLSRLLHARRRVAVRRGMMRGGGGAPGCAGPPTDDLLPSAPISKKKGFCHRLYDCRYWQYTILYL</sequence>
<evidence type="ECO:0000313" key="2">
    <source>
        <dbReference type="Proteomes" id="UP000015354"/>
    </source>
</evidence>
<name>S9TP67_9TRYP</name>
<accession>S9TP67</accession>
<dbReference type="Proteomes" id="UP000015354">
    <property type="component" value="Unassembled WGS sequence"/>
</dbReference>
<dbReference type="EMBL" id="ATMH01010035">
    <property type="protein sequence ID" value="EPY18223.1"/>
    <property type="molecule type" value="Genomic_DNA"/>
</dbReference>
<organism evidence="1 2">
    <name type="scientific">Strigomonas culicis</name>
    <dbReference type="NCBI Taxonomy" id="28005"/>
    <lineage>
        <taxon>Eukaryota</taxon>
        <taxon>Discoba</taxon>
        <taxon>Euglenozoa</taxon>
        <taxon>Kinetoplastea</taxon>
        <taxon>Metakinetoplastina</taxon>
        <taxon>Trypanosomatida</taxon>
        <taxon>Trypanosomatidae</taxon>
        <taxon>Strigomonadinae</taxon>
        <taxon>Strigomonas</taxon>
    </lineage>
</organism>